<dbReference type="EMBL" id="UXUI01001594">
    <property type="protein sequence ID" value="VDD85471.1"/>
    <property type="molecule type" value="Genomic_DNA"/>
</dbReference>
<reference evidence="3" key="1">
    <citation type="submission" date="2017-02" db="UniProtKB">
        <authorList>
            <consortium name="WormBaseParasite"/>
        </authorList>
    </citation>
    <scope>IDENTIFICATION</scope>
</reference>
<reference evidence="1 2" key="2">
    <citation type="submission" date="2018-10" db="EMBL/GenBank/DDBJ databases">
        <authorList>
            <consortium name="Pathogen Informatics"/>
        </authorList>
    </citation>
    <scope>NUCLEOTIDE SEQUENCE [LARGE SCALE GENOMIC DNA]</scope>
</reference>
<gene>
    <name evidence="1" type="ORF">EVEC_LOCUS614</name>
</gene>
<dbReference type="AlphaFoldDB" id="A0A0N4UU49"/>
<name>A0A0N4UU49_ENTVE</name>
<accession>A0A0N4UU49</accession>
<dbReference type="PANTHER" id="PTHR31967">
    <property type="entry name" value="GROUNDHOG (HEDGEHOG-LIKE FAMILY)-RELATED"/>
    <property type="match status" value="1"/>
</dbReference>
<dbReference type="WBParaSite" id="EVEC_0000089201-mRNA-1">
    <property type="protein sequence ID" value="EVEC_0000089201-mRNA-1"/>
    <property type="gene ID" value="EVEC_0000089201"/>
</dbReference>
<protein>
    <submittedName>
        <fullName evidence="3">RRM domain-containing protein</fullName>
    </submittedName>
</protein>
<dbReference type="Proteomes" id="UP000274131">
    <property type="component" value="Unassembled WGS sequence"/>
</dbReference>
<evidence type="ECO:0000313" key="2">
    <source>
        <dbReference type="Proteomes" id="UP000274131"/>
    </source>
</evidence>
<organism evidence="3">
    <name type="scientific">Enterobius vermicularis</name>
    <name type="common">Human pinworm</name>
    <dbReference type="NCBI Taxonomy" id="51028"/>
    <lineage>
        <taxon>Eukaryota</taxon>
        <taxon>Metazoa</taxon>
        <taxon>Ecdysozoa</taxon>
        <taxon>Nematoda</taxon>
        <taxon>Chromadorea</taxon>
        <taxon>Rhabditida</taxon>
        <taxon>Spirurina</taxon>
        <taxon>Oxyuridomorpha</taxon>
        <taxon>Oxyuroidea</taxon>
        <taxon>Oxyuridae</taxon>
        <taxon>Enterobius</taxon>
    </lineage>
</organism>
<evidence type="ECO:0000313" key="3">
    <source>
        <dbReference type="WBParaSite" id="EVEC_0000089201-mRNA-1"/>
    </source>
</evidence>
<keyword evidence="2" id="KW-1185">Reference proteome</keyword>
<dbReference type="PANTHER" id="PTHR31967:SF14">
    <property type="entry name" value="GROUND-LIKE DOMAIN-CONTAINING PROTEIN"/>
    <property type="match status" value="1"/>
</dbReference>
<sequence length="114" mass="13398">FKNFNFFFSQQKFNVSFEVITGFDDFAQKIHFSGDLVCKIELGGKFMLAYATAENSYNRLKNYKGRFQERAEKDLQVERVTIRPADDSVTIRNLRRPDFNPYDRPKISAEADMH</sequence>
<dbReference type="OrthoDB" id="5870380at2759"/>
<evidence type="ECO:0000313" key="1">
    <source>
        <dbReference type="EMBL" id="VDD85471.1"/>
    </source>
</evidence>
<dbReference type="STRING" id="51028.A0A0N4UU49"/>
<proteinExistence type="predicted"/>